<dbReference type="EMBL" id="VIWZ01000001">
    <property type="protein sequence ID" value="TWG18853.1"/>
    <property type="molecule type" value="Genomic_DNA"/>
</dbReference>
<gene>
    <name evidence="3" type="ORF">FHU34_114227</name>
</gene>
<dbReference type="Pfam" id="PF04434">
    <property type="entry name" value="SWIM"/>
    <property type="match status" value="1"/>
</dbReference>
<name>A0A561W4T5_9ACTN</name>
<protein>
    <submittedName>
        <fullName evidence="3">SWIM zinc finger protein</fullName>
    </submittedName>
</protein>
<dbReference type="Proteomes" id="UP000317685">
    <property type="component" value="Unassembled WGS sequence"/>
</dbReference>
<evidence type="ECO:0000256" key="1">
    <source>
        <dbReference type="PROSITE-ProRule" id="PRU00325"/>
    </source>
</evidence>
<sequence length="451" mass="47666">MSVGTPTVCAVNAVQTYRYLQPSALRPAGLDLQTSGGPAANPRFFSGFLTTPAAAAAGLLAVAEVARTRYHQPVSPASLDPVVTGSRERLRFESFSGCCGVYARMDVVPAGFDGEVVGHGTTNVDVNTPLREALARVGGIEPLHVAVGPDDLTVSTMDGAVVERKVPLPRRWLRGFAEVQVLSAGFEPRAEIPAAEAVAFLRRLPGARDRSVLWAVPAGRTLRLTSRPVPGAVCLAGAGRLAALRGLLRHARSLRVYGPAVRAGSPAVPSTWELDTGALRLSLTLSPEPNRGFSGEGAALLALAGDEVIDDAELVGGLLAWDPTVDVAALADATGLPDDRVRAALAQLGTAGRVGFDVAEGAYFHRAMPYDAGRAERDNPRLVGARTLVEQGAVRRDGEHATVRSGDEDYRVRRLPDGTFTCTCRWWAKHRGQRGPCKHALAVAMMAEVTV</sequence>
<reference evidence="3 4" key="1">
    <citation type="submission" date="2019-06" db="EMBL/GenBank/DDBJ databases">
        <title>Sequencing the genomes of 1000 actinobacteria strains.</title>
        <authorList>
            <person name="Klenk H.-P."/>
        </authorList>
    </citation>
    <scope>NUCLEOTIDE SEQUENCE [LARGE SCALE GENOMIC DNA]</scope>
    <source>
        <strain evidence="3 4">DSM 45885</strain>
    </source>
</reference>
<keyword evidence="1" id="KW-0479">Metal-binding</keyword>
<evidence type="ECO:0000313" key="4">
    <source>
        <dbReference type="Proteomes" id="UP000317685"/>
    </source>
</evidence>
<proteinExistence type="predicted"/>
<feature type="domain" description="SWIM-type" evidence="2">
    <location>
        <begin position="410"/>
        <end position="448"/>
    </location>
</feature>
<comment type="caution">
    <text evidence="3">The sequence shown here is derived from an EMBL/GenBank/DDBJ whole genome shotgun (WGS) entry which is preliminary data.</text>
</comment>
<organism evidence="3 4">
    <name type="scientific">Micromonospora taraxaci</name>
    <dbReference type="NCBI Taxonomy" id="1316803"/>
    <lineage>
        <taxon>Bacteria</taxon>
        <taxon>Bacillati</taxon>
        <taxon>Actinomycetota</taxon>
        <taxon>Actinomycetes</taxon>
        <taxon>Micromonosporales</taxon>
        <taxon>Micromonosporaceae</taxon>
        <taxon>Micromonospora</taxon>
    </lineage>
</organism>
<evidence type="ECO:0000259" key="2">
    <source>
        <dbReference type="PROSITE" id="PS50966"/>
    </source>
</evidence>
<dbReference type="PROSITE" id="PS50966">
    <property type="entry name" value="ZF_SWIM"/>
    <property type="match status" value="1"/>
</dbReference>
<accession>A0A561W4T5</accession>
<dbReference type="GO" id="GO:0008270">
    <property type="term" value="F:zinc ion binding"/>
    <property type="evidence" value="ECO:0007669"/>
    <property type="project" value="UniProtKB-KW"/>
</dbReference>
<dbReference type="AlphaFoldDB" id="A0A561W4T5"/>
<keyword evidence="1" id="KW-0862">Zinc</keyword>
<keyword evidence="4" id="KW-1185">Reference proteome</keyword>
<dbReference type="InterPro" id="IPR007527">
    <property type="entry name" value="Znf_SWIM"/>
</dbReference>
<evidence type="ECO:0000313" key="3">
    <source>
        <dbReference type="EMBL" id="TWG18853.1"/>
    </source>
</evidence>
<keyword evidence="1" id="KW-0863">Zinc-finger</keyword>